<dbReference type="Proteomes" id="UP000694050">
    <property type="component" value="Unassembled WGS sequence"/>
</dbReference>
<organism evidence="1 2">
    <name type="scientific">Fusarium oxysporum f. sp. rapae</name>
    <dbReference type="NCBI Taxonomy" id="485398"/>
    <lineage>
        <taxon>Eukaryota</taxon>
        <taxon>Fungi</taxon>
        <taxon>Dikarya</taxon>
        <taxon>Ascomycota</taxon>
        <taxon>Pezizomycotina</taxon>
        <taxon>Sordariomycetes</taxon>
        <taxon>Hypocreomycetidae</taxon>
        <taxon>Hypocreales</taxon>
        <taxon>Nectriaceae</taxon>
        <taxon>Fusarium</taxon>
        <taxon>Fusarium oxysporum species complex</taxon>
    </lineage>
</organism>
<comment type="caution">
    <text evidence="1">The sequence shown here is derived from an EMBL/GenBank/DDBJ whole genome shotgun (WGS) entry which is preliminary data.</text>
</comment>
<name>A0A8J5PKG3_FUSOX</name>
<proteinExistence type="predicted"/>
<sequence>MAPSWLEKFIVRGDASPDPRRSAEKPTLEMHYTALIGHRRILGVKGDKTPRYEVERRAILEIWGDKCYVKSPNQNAEIAMIDFHSFPPKTEVKFSQQSRTITMKGADGKYTASGGLGELHWKPTGMVLHGRASWELRDEGDLVMSVTIDDQQVNGMICLWKDDLTPEVEEELIMVGISKIEEYRRLIRNSKVAADGTLEARTGQCNPGIDLIKLKIKPGKSFTAVGNPGKCHNLPANVKNFDVYSDDTRSLVSCFDCKVYTEANCKGSFVSLEGADNFAFKTTKKPHYKSWRCGPP</sequence>
<dbReference type="AlphaFoldDB" id="A0A8J5PKG3"/>
<reference evidence="1" key="1">
    <citation type="submission" date="2021-04" db="EMBL/GenBank/DDBJ databases">
        <title>First draft genome resource for Brassicaceae pathogens Fusarium oxysporum f. sp. raphani and Fusarium oxysporum f. sp. rapae.</title>
        <authorList>
            <person name="Asai S."/>
        </authorList>
    </citation>
    <scope>NUCLEOTIDE SEQUENCE</scope>
    <source>
        <strain evidence="1">Tf1208</strain>
    </source>
</reference>
<gene>
    <name evidence="1" type="ORF">Forpe1208_v000282</name>
</gene>
<evidence type="ECO:0000313" key="2">
    <source>
        <dbReference type="Proteomes" id="UP000694050"/>
    </source>
</evidence>
<dbReference type="EMBL" id="JAELUQ010000001">
    <property type="protein sequence ID" value="KAG7421020.1"/>
    <property type="molecule type" value="Genomic_DNA"/>
</dbReference>
<evidence type="ECO:0000313" key="1">
    <source>
        <dbReference type="EMBL" id="KAG7421020.1"/>
    </source>
</evidence>
<protein>
    <submittedName>
        <fullName evidence="1">Uncharacterized protein</fullName>
    </submittedName>
</protein>
<accession>A0A8J5PKG3</accession>